<keyword evidence="8" id="KW-1185">Reference proteome</keyword>
<feature type="transmembrane region" description="Helical" evidence="6">
    <location>
        <begin position="162"/>
        <end position="182"/>
    </location>
</feature>
<evidence type="ECO:0000313" key="7">
    <source>
        <dbReference type="EMBL" id="CAI5453701.1"/>
    </source>
</evidence>
<keyword evidence="3 6" id="KW-0812">Transmembrane</keyword>
<accession>A0A9P1NA12</accession>
<dbReference type="EMBL" id="CANHGI010000005">
    <property type="protein sequence ID" value="CAI5453701.1"/>
    <property type="molecule type" value="Genomic_DNA"/>
</dbReference>
<dbReference type="GO" id="GO:0016020">
    <property type="term" value="C:membrane"/>
    <property type="evidence" value="ECO:0007669"/>
    <property type="project" value="UniProtKB-SubCell"/>
</dbReference>
<organism evidence="7 8">
    <name type="scientific">Caenorhabditis angaria</name>
    <dbReference type="NCBI Taxonomy" id="860376"/>
    <lineage>
        <taxon>Eukaryota</taxon>
        <taxon>Metazoa</taxon>
        <taxon>Ecdysozoa</taxon>
        <taxon>Nematoda</taxon>
        <taxon>Chromadorea</taxon>
        <taxon>Rhabditida</taxon>
        <taxon>Rhabditina</taxon>
        <taxon>Rhabditomorpha</taxon>
        <taxon>Rhabditoidea</taxon>
        <taxon>Rhabditidae</taxon>
        <taxon>Peloderinae</taxon>
        <taxon>Caenorhabditis</taxon>
    </lineage>
</organism>
<dbReference type="GO" id="GO:0007606">
    <property type="term" value="P:sensory perception of chemical stimulus"/>
    <property type="evidence" value="ECO:0007669"/>
    <property type="project" value="InterPro"/>
</dbReference>
<sequence>MIIHLIHLNQSFWIPLQTLNNRQNQSWLEICIILILTLICAYMTNILIYVMWKIQKFHLNNRIICTMFLASWYFLMVGLLMVEPFEYGFLQIDDQNRTIHGLEGNELFEVEETLQNCSFLIGSFFIWIYISSIAISTIFFIIERSIATFCFQNYENTKRLWLILLLTILIFVSTMLEVFALMFRFIDFFGGMIETAIIHIILIPIFFYLKYHNKTLHNLLKSGKLKVLNSLTARFQIEENIKFFNIVTTVVICVNVMTSSFLILLFVEFLEIIDQNVVFLFLKYICLLNPLIVIPAVLYSMVEWRYPFLRMIYPCLKNCPQNIAKVNTVATGVMYFQQLDNSWR</sequence>
<evidence type="ECO:0000256" key="1">
    <source>
        <dbReference type="ARBA" id="ARBA00004141"/>
    </source>
</evidence>
<dbReference type="AlphaFoldDB" id="A0A9P1NA12"/>
<feature type="transmembrane region" description="Helical" evidence="6">
    <location>
        <begin position="188"/>
        <end position="209"/>
    </location>
</feature>
<feature type="transmembrane region" description="Helical" evidence="6">
    <location>
        <begin position="27"/>
        <end position="51"/>
    </location>
</feature>
<evidence type="ECO:0000256" key="3">
    <source>
        <dbReference type="ARBA" id="ARBA00022692"/>
    </source>
</evidence>
<dbReference type="InterPro" id="IPR004151">
    <property type="entry name" value="7TM_GPCR_serpentine_rcpt_Sre"/>
</dbReference>
<proteinExistence type="inferred from homology"/>
<evidence type="ECO:0000313" key="8">
    <source>
        <dbReference type="Proteomes" id="UP001152747"/>
    </source>
</evidence>
<comment type="subcellular location">
    <subcellularLocation>
        <location evidence="1">Membrane</location>
        <topology evidence="1">Multi-pass membrane protein</topology>
    </subcellularLocation>
</comment>
<comment type="similarity">
    <text evidence="2">Belongs to the nematode receptor-like protein sre family.</text>
</comment>
<protein>
    <submittedName>
        <fullName evidence="7">Uncharacterized protein</fullName>
    </submittedName>
</protein>
<comment type="caution">
    <text evidence="7">The sequence shown here is derived from an EMBL/GenBank/DDBJ whole genome shotgun (WGS) entry which is preliminary data.</text>
</comment>
<feature type="transmembrane region" description="Helical" evidence="6">
    <location>
        <begin position="63"/>
        <end position="82"/>
    </location>
</feature>
<feature type="transmembrane region" description="Helical" evidence="6">
    <location>
        <begin position="243"/>
        <end position="267"/>
    </location>
</feature>
<dbReference type="Proteomes" id="UP001152747">
    <property type="component" value="Unassembled WGS sequence"/>
</dbReference>
<name>A0A9P1NA12_9PELO</name>
<keyword evidence="5 6" id="KW-0472">Membrane</keyword>
<evidence type="ECO:0000256" key="5">
    <source>
        <dbReference type="ARBA" id="ARBA00023136"/>
    </source>
</evidence>
<evidence type="ECO:0000256" key="4">
    <source>
        <dbReference type="ARBA" id="ARBA00022989"/>
    </source>
</evidence>
<gene>
    <name evidence="7" type="ORF">CAMP_LOCUS16338</name>
</gene>
<dbReference type="PANTHER" id="PTHR23128:SF35">
    <property type="entry name" value="SERPENTINE RECEPTOR, CLASS E (EPSILON)"/>
    <property type="match status" value="1"/>
</dbReference>
<reference evidence="7" key="1">
    <citation type="submission" date="2022-11" db="EMBL/GenBank/DDBJ databases">
        <authorList>
            <person name="Kikuchi T."/>
        </authorList>
    </citation>
    <scope>NUCLEOTIDE SEQUENCE</scope>
    <source>
        <strain evidence="7">PS1010</strain>
    </source>
</reference>
<evidence type="ECO:0000256" key="2">
    <source>
        <dbReference type="ARBA" id="ARBA00006803"/>
    </source>
</evidence>
<dbReference type="PANTHER" id="PTHR23128">
    <property type="entry name" value="SERPENTINE RECEPTOR, CLASS E (EPSILON)-RELATED"/>
    <property type="match status" value="1"/>
</dbReference>
<evidence type="ECO:0000256" key="6">
    <source>
        <dbReference type="SAM" id="Phobius"/>
    </source>
</evidence>
<feature type="transmembrane region" description="Helical" evidence="6">
    <location>
        <begin position="279"/>
        <end position="302"/>
    </location>
</feature>
<feature type="transmembrane region" description="Helical" evidence="6">
    <location>
        <begin position="119"/>
        <end position="142"/>
    </location>
</feature>
<keyword evidence="4 6" id="KW-1133">Transmembrane helix</keyword>
<dbReference type="Pfam" id="PF03125">
    <property type="entry name" value="Sre"/>
    <property type="match status" value="1"/>
</dbReference>